<evidence type="ECO:0000313" key="2">
    <source>
        <dbReference type="Proteomes" id="UP000824469"/>
    </source>
</evidence>
<keyword evidence="2" id="KW-1185">Reference proteome</keyword>
<dbReference type="EMBL" id="JAHRHJ020000011">
    <property type="protein sequence ID" value="KAH9296594.1"/>
    <property type="molecule type" value="Genomic_DNA"/>
</dbReference>
<accession>A0AA38CI83</accession>
<name>A0AA38CI83_TAXCH</name>
<feature type="non-terminal residue" evidence="1">
    <location>
        <position position="147"/>
    </location>
</feature>
<dbReference type="Proteomes" id="UP000824469">
    <property type="component" value="Unassembled WGS sequence"/>
</dbReference>
<sequence>FSYIRTAGFEGAPYKLPIYCNDKIVLVELCRQLDVLHRTCRDKKISGIQFPITLGNYTCRSTQDAQNIERTISELNFHSYQKRTSFDSKSFISKNLRMTYYHLPAFEDYWDDYVDEYEVRKIMFGRLSLQKIKDFKLYTVHEGMIDD</sequence>
<protein>
    <submittedName>
        <fullName evidence="1">Uncharacterized protein</fullName>
    </submittedName>
</protein>
<dbReference type="AlphaFoldDB" id="A0AA38CI83"/>
<proteinExistence type="predicted"/>
<feature type="non-terminal residue" evidence="1">
    <location>
        <position position="1"/>
    </location>
</feature>
<comment type="caution">
    <text evidence="1">The sequence shown here is derived from an EMBL/GenBank/DDBJ whole genome shotgun (WGS) entry which is preliminary data.</text>
</comment>
<evidence type="ECO:0000313" key="1">
    <source>
        <dbReference type="EMBL" id="KAH9296594.1"/>
    </source>
</evidence>
<reference evidence="1 2" key="1">
    <citation type="journal article" date="2021" name="Nat. Plants">
        <title>The Taxus genome provides insights into paclitaxel biosynthesis.</title>
        <authorList>
            <person name="Xiong X."/>
            <person name="Gou J."/>
            <person name="Liao Q."/>
            <person name="Li Y."/>
            <person name="Zhou Q."/>
            <person name="Bi G."/>
            <person name="Li C."/>
            <person name="Du R."/>
            <person name="Wang X."/>
            <person name="Sun T."/>
            <person name="Guo L."/>
            <person name="Liang H."/>
            <person name="Lu P."/>
            <person name="Wu Y."/>
            <person name="Zhang Z."/>
            <person name="Ro D.K."/>
            <person name="Shang Y."/>
            <person name="Huang S."/>
            <person name="Yan J."/>
        </authorList>
    </citation>
    <scope>NUCLEOTIDE SEQUENCE [LARGE SCALE GENOMIC DNA]</scope>
    <source>
        <strain evidence="1">Ta-2019</strain>
    </source>
</reference>
<gene>
    <name evidence="1" type="ORF">KI387_040182</name>
</gene>
<organism evidence="1 2">
    <name type="scientific">Taxus chinensis</name>
    <name type="common">Chinese yew</name>
    <name type="synonym">Taxus wallichiana var. chinensis</name>
    <dbReference type="NCBI Taxonomy" id="29808"/>
    <lineage>
        <taxon>Eukaryota</taxon>
        <taxon>Viridiplantae</taxon>
        <taxon>Streptophyta</taxon>
        <taxon>Embryophyta</taxon>
        <taxon>Tracheophyta</taxon>
        <taxon>Spermatophyta</taxon>
        <taxon>Pinopsida</taxon>
        <taxon>Pinidae</taxon>
        <taxon>Conifers II</taxon>
        <taxon>Cupressales</taxon>
        <taxon>Taxaceae</taxon>
        <taxon>Taxus</taxon>
    </lineage>
</organism>